<dbReference type="PANTHER" id="PTHR47356">
    <property type="entry name" value="FAD-DEPENDENT MONOOXYGENASE ASQG-RELATED"/>
    <property type="match status" value="1"/>
</dbReference>
<dbReference type="PANTHER" id="PTHR47356:SF2">
    <property type="entry name" value="FAD-BINDING DOMAIN-CONTAINING PROTEIN-RELATED"/>
    <property type="match status" value="1"/>
</dbReference>
<reference evidence="8 9" key="2">
    <citation type="submission" date="2021-10" db="EMBL/GenBank/DDBJ databases">
        <authorList>
            <person name="Piombo E."/>
        </authorList>
    </citation>
    <scope>NUCLEOTIDE SEQUENCE [LARGE SCALE GENOMIC DNA]</scope>
</reference>
<comment type="cofactor">
    <cofactor evidence="1">
        <name>FAD</name>
        <dbReference type="ChEBI" id="CHEBI:57692"/>
    </cofactor>
</comment>
<keyword evidence="6" id="KW-0503">Monooxygenase</keyword>
<dbReference type="InterPro" id="IPR002938">
    <property type="entry name" value="FAD-bd"/>
</dbReference>
<dbReference type="EMBL" id="CABFOC020000021">
    <property type="protein sequence ID" value="CAH0047306.1"/>
    <property type="molecule type" value="Genomic_DNA"/>
</dbReference>
<dbReference type="GO" id="GO:0071949">
    <property type="term" value="F:FAD binding"/>
    <property type="evidence" value="ECO:0007669"/>
    <property type="project" value="InterPro"/>
</dbReference>
<keyword evidence="9" id="KW-1185">Reference proteome</keyword>
<evidence type="ECO:0000313" key="9">
    <source>
        <dbReference type="Proteomes" id="UP000775872"/>
    </source>
</evidence>
<evidence type="ECO:0000256" key="3">
    <source>
        <dbReference type="ARBA" id="ARBA00022630"/>
    </source>
</evidence>
<feature type="domain" description="FAD-binding" evidence="7">
    <location>
        <begin position="7"/>
        <end position="174"/>
    </location>
</feature>
<name>A0A9N9Z1F6_9HYPO</name>
<evidence type="ECO:0000256" key="5">
    <source>
        <dbReference type="ARBA" id="ARBA00023002"/>
    </source>
</evidence>
<evidence type="ECO:0000256" key="6">
    <source>
        <dbReference type="ARBA" id="ARBA00023033"/>
    </source>
</evidence>
<dbReference type="InterPro" id="IPR036188">
    <property type="entry name" value="FAD/NAD-bd_sf"/>
</dbReference>
<evidence type="ECO:0000256" key="4">
    <source>
        <dbReference type="ARBA" id="ARBA00022827"/>
    </source>
</evidence>
<sequence>MAAENDFKVIIVGGGIAGLTLANMLEEFDIDYVVLEAHKDIAPQVGASIGMFPNGLRGLDQIGIHDQIKAIFNSDIPYNKSHMRNNEGKIITTIHGINDQLERRHGYGLLFFDRQALLQILYDHIRDKSKVLTGRKFESAELDDWGVTATCADGSTFRGSLLVGADGIHSKARTVMRALEGKLDPGAFDENEESNVPCYYRCSFGIAVDVPGWVSGEQHIVTGHGRSQLVISGPDNRVYWFMFERLPEVRHGDEIPRYTIKDEEEFANRNANVAITESITFGQVFACRLSLALTPLHEVVYKKWFFRRMIILGDSAHKPNPIGGQGGNGAIESCAELVNMLLEKKEARGGTLNKLTTEELEEVLERTQKSRHARAKEIVHAAHRHQRINAYENPLLSTILTGYIFPLAGPEQILTRMSWNLIGATHLKNLPIPKRSRMIPYNDELPAVPFSKIISMIVRGGQVASMATLVFISLKAFRFHIPEVIKWAREAPIVIKWFGEGQISEFFNIFVSVFAIPLSDQDPGIRLQIINFLFQLISPLLIYTIEANRVGNQGTGLIFDLLIAFGFQLRGIGQIGPLHAALHAASSHELPTGRHIPVETAKALVPAVTLGFVIPTVLLFARTPNTVAWQHSIALWQFAPPMFVLLTRLISSTIKKYHKANRQEKEDRNDMERYADKDLPILNSVYTYAFATQATVHIASMAYAWSHPNISLFKSFLQVPNPFISDWNLPSLSAKLGTFFKYDMLLSTAASVATGLYSIWDLRRLGYVTTTDAFTALFGTVAGQVLVGPGATWAGLWYWRENRLAGLMTRRQ</sequence>
<keyword evidence="5" id="KW-0560">Oxidoreductase</keyword>
<evidence type="ECO:0000256" key="2">
    <source>
        <dbReference type="ARBA" id="ARBA00007992"/>
    </source>
</evidence>
<dbReference type="OrthoDB" id="16820at2759"/>
<gene>
    <name evidence="8" type="ORF">CSOL1703_00018162</name>
</gene>
<organism evidence="8 9">
    <name type="scientific">Clonostachys solani</name>
    <dbReference type="NCBI Taxonomy" id="160281"/>
    <lineage>
        <taxon>Eukaryota</taxon>
        <taxon>Fungi</taxon>
        <taxon>Dikarya</taxon>
        <taxon>Ascomycota</taxon>
        <taxon>Pezizomycotina</taxon>
        <taxon>Sordariomycetes</taxon>
        <taxon>Hypocreomycetidae</taxon>
        <taxon>Hypocreales</taxon>
        <taxon>Bionectriaceae</taxon>
        <taxon>Clonostachys</taxon>
    </lineage>
</organism>
<dbReference type="Proteomes" id="UP000775872">
    <property type="component" value="Unassembled WGS sequence"/>
</dbReference>
<dbReference type="Pfam" id="PF01494">
    <property type="entry name" value="FAD_binding_3"/>
    <property type="match status" value="2"/>
</dbReference>
<evidence type="ECO:0000256" key="1">
    <source>
        <dbReference type="ARBA" id="ARBA00001974"/>
    </source>
</evidence>
<dbReference type="PRINTS" id="PR00420">
    <property type="entry name" value="RNGMNOXGNASE"/>
</dbReference>
<reference evidence="9" key="1">
    <citation type="submission" date="2019-06" db="EMBL/GenBank/DDBJ databases">
        <authorList>
            <person name="Broberg M."/>
        </authorList>
    </citation>
    <scope>NUCLEOTIDE SEQUENCE [LARGE SCALE GENOMIC DNA]</scope>
</reference>
<dbReference type="AlphaFoldDB" id="A0A9N9Z1F6"/>
<dbReference type="InterPro" id="IPR050562">
    <property type="entry name" value="FAD_mOase_fung"/>
</dbReference>
<comment type="similarity">
    <text evidence="2">Belongs to the paxM FAD-dependent monooxygenase family.</text>
</comment>
<feature type="domain" description="FAD-binding" evidence="7">
    <location>
        <begin position="291"/>
        <end position="346"/>
    </location>
</feature>
<evidence type="ECO:0000313" key="8">
    <source>
        <dbReference type="EMBL" id="CAH0047306.1"/>
    </source>
</evidence>
<dbReference type="GO" id="GO:0004497">
    <property type="term" value="F:monooxygenase activity"/>
    <property type="evidence" value="ECO:0007669"/>
    <property type="project" value="UniProtKB-KW"/>
</dbReference>
<accession>A0A9N9Z1F6</accession>
<protein>
    <recommendedName>
        <fullName evidence="7">FAD-binding domain-containing protein</fullName>
    </recommendedName>
</protein>
<dbReference type="Gene3D" id="3.50.50.60">
    <property type="entry name" value="FAD/NAD(P)-binding domain"/>
    <property type="match status" value="1"/>
</dbReference>
<keyword evidence="3" id="KW-0285">Flavoprotein</keyword>
<keyword evidence="4" id="KW-0274">FAD</keyword>
<evidence type="ECO:0000259" key="7">
    <source>
        <dbReference type="Pfam" id="PF01494"/>
    </source>
</evidence>
<dbReference type="SUPFAM" id="SSF51905">
    <property type="entry name" value="FAD/NAD(P)-binding domain"/>
    <property type="match status" value="1"/>
</dbReference>
<proteinExistence type="inferred from homology"/>
<comment type="caution">
    <text evidence="8">The sequence shown here is derived from an EMBL/GenBank/DDBJ whole genome shotgun (WGS) entry which is preliminary data.</text>
</comment>